<keyword evidence="2" id="KW-1185">Reference proteome</keyword>
<comment type="caution">
    <text evidence="1">The sequence shown here is derived from an EMBL/GenBank/DDBJ whole genome shotgun (WGS) entry which is preliminary data.</text>
</comment>
<evidence type="ECO:0000313" key="1">
    <source>
        <dbReference type="EMBL" id="TGE23526.1"/>
    </source>
</evidence>
<dbReference type="RefSeq" id="WP_135397316.1">
    <property type="nucleotide sequence ID" value="NZ_SRMB01000004.1"/>
</dbReference>
<dbReference type="AlphaFoldDB" id="A0A4Z0Q1Y5"/>
<organism evidence="1 2">
    <name type="scientific">Hymenobacter metallicola</name>
    <dbReference type="NCBI Taxonomy" id="2563114"/>
    <lineage>
        <taxon>Bacteria</taxon>
        <taxon>Pseudomonadati</taxon>
        <taxon>Bacteroidota</taxon>
        <taxon>Cytophagia</taxon>
        <taxon>Cytophagales</taxon>
        <taxon>Hymenobacteraceae</taxon>
        <taxon>Hymenobacter</taxon>
    </lineage>
</organism>
<dbReference type="InterPro" id="IPR028963">
    <property type="entry name" value="Imm9"/>
</dbReference>
<reference evidence="1 2" key="1">
    <citation type="submission" date="2019-04" db="EMBL/GenBank/DDBJ databases">
        <authorList>
            <person name="Feng G."/>
            <person name="Zhang J."/>
            <person name="Zhu H."/>
        </authorList>
    </citation>
    <scope>NUCLEOTIDE SEQUENCE [LARGE SCALE GENOMIC DNA]</scope>
    <source>
        <strain evidence="1 2">9PBR-1</strain>
    </source>
</reference>
<gene>
    <name evidence="1" type="ORF">E5K02_20280</name>
</gene>
<dbReference type="Proteomes" id="UP000298471">
    <property type="component" value="Unassembled WGS sequence"/>
</dbReference>
<dbReference type="EMBL" id="SRMB01000004">
    <property type="protein sequence ID" value="TGE23526.1"/>
    <property type="molecule type" value="Genomic_DNA"/>
</dbReference>
<evidence type="ECO:0000313" key="2">
    <source>
        <dbReference type="Proteomes" id="UP000298471"/>
    </source>
</evidence>
<protein>
    <submittedName>
        <fullName evidence="1">Uncharacterized protein</fullName>
    </submittedName>
</protein>
<name>A0A4Z0Q1Y5_9BACT</name>
<dbReference type="Pfam" id="PF15587">
    <property type="entry name" value="Imm9"/>
    <property type="match status" value="1"/>
</dbReference>
<sequence>MICKISHTSYVIDFLDVDFNSSKISNLLELEFDSVLESMNIRDLSEWTIRFQIIYGRQTPIRVYKKMPSYKYEKEKLIIIHIPIPTKDIISWGVDPNQHIVMPENSGDDKSLIPIEIAFKDFGNREDYIISCLRKAIFFCLKGGFTVNGVKIKM</sequence>
<dbReference type="OrthoDB" id="894209at2"/>
<accession>A0A4Z0Q1Y5</accession>
<proteinExistence type="predicted"/>